<name>A0A840SZJ6_9RHOB</name>
<evidence type="ECO:0000313" key="3">
    <source>
        <dbReference type="Proteomes" id="UP000549457"/>
    </source>
</evidence>
<dbReference type="AlphaFoldDB" id="A0A840SZJ6"/>
<protein>
    <submittedName>
        <fullName evidence="2">Chromosome partitioning protein</fullName>
    </submittedName>
</protein>
<proteinExistence type="predicted"/>
<evidence type="ECO:0000313" key="2">
    <source>
        <dbReference type="EMBL" id="MBB5224511.1"/>
    </source>
</evidence>
<dbReference type="Proteomes" id="UP000549457">
    <property type="component" value="Unassembled WGS sequence"/>
</dbReference>
<accession>A0A840SZJ6</accession>
<dbReference type="RefSeq" id="WP_184155340.1">
    <property type="nucleotide sequence ID" value="NZ_JACHFM010000009.1"/>
</dbReference>
<sequence>MNTIAVIGQKGGTGKTTLAGVLAVAAELDGIVTAAIDLDPQASLCHWSDLRGAETPIVIDTQPARLPKTLETAKAQGVGLCIIDTAGRAEQAALAACKAADLVLIPVQPTVTDLKTVEAAADIVKLAGNPKSVVVLTRVKPRGERHLETTEWLKSQGFEVCPFYFGDRVTYQDAGGAGRTPQESDPSGKAALECKQVYEFARGLVGLPKSKKAVA</sequence>
<dbReference type="Pfam" id="PF01656">
    <property type="entry name" value="CbiA"/>
    <property type="match status" value="1"/>
</dbReference>
<gene>
    <name evidence="2" type="ORF">HNP73_004482</name>
</gene>
<dbReference type="PANTHER" id="PTHR13696">
    <property type="entry name" value="P-LOOP CONTAINING NUCLEOSIDE TRIPHOSPHATE HYDROLASE"/>
    <property type="match status" value="1"/>
</dbReference>
<evidence type="ECO:0000259" key="1">
    <source>
        <dbReference type="Pfam" id="PF01656"/>
    </source>
</evidence>
<comment type="caution">
    <text evidence="2">The sequence shown here is derived from an EMBL/GenBank/DDBJ whole genome shotgun (WGS) entry which is preliminary data.</text>
</comment>
<dbReference type="InterPro" id="IPR002586">
    <property type="entry name" value="CobQ/CobB/MinD/ParA_Nub-bd_dom"/>
</dbReference>
<dbReference type="InterPro" id="IPR050678">
    <property type="entry name" value="DNA_Partitioning_ATPase"/>
</dbReference>
<dbReference type="EMBL" id="JACHFM010000009">
    <property type="protein sequence ID" value="MBB5224511.1"/>
    <property type="molecule type" value="Genomic_DNA"/>
</dbReference>
<reference evidence="2 3" key="1">
    <citation type="submission" date="2020-08" db="EMBL/GenBank/DDBJ databases">
        <title>Genomic Encyclopedia of Type Strains, Phase IV (KMG-IV): sequencing the most valuable type-strain genomes for metagenomic binning, comparative biology and taxonomic classification.</title>
        <authorList>
            <person name="Goeker M."/>
        </authorList>
    </citation>
    <scope>NUCLEOTIDE SEQUENCE [LARGE SCALE GENOMIC DNA]</scope>
    <source>
        <strain evidence="2 3">DSM 101730</strain>
    </source>
</reference>
<dbReference type="Gene3D" id="3.40.50.300">
    <property type="entry name" value="P-loop containing nucleotide triphosphate hydrolases"/>
    <property type="match status" value="1"/>
</dbReference>
<dbReference type="PANTHER" id="PTHR13696:SF96">
    <property type="entry name" value="COBQ_COBB_MIND_PARA NUCLEOTIDE BINDING DOMAIN-CONTAINING PROTEIN"/>
    <property type="match status" value="1"/>
</dbReference>
<dbReference type="InterPro" id="IPR027417">
    <property type="entry name" value="P-loop_NTPase"/>
</dbReference>
<dbReference type="SUPFAM" id="SSF52540">
    <property type="entry name" value="P-loop containing nucleoside triphosphate hydrolases"/>
    <property type="match status" value="1"/>
</dbReference>
<dbReference type="PIRSF" id="PIRSF009320">
    <property type="entry name" value="Nuc_binding_HP_1000"/>
    <property type="match status" value="1"/>
</dbReference>
<feature type="domain" description="CobQ/CobB/MinD/ParA nucleotide binding" evidence="1">
    <location>
        <begin position="4"/>
        <end position="155"/>
    </location>
</feature>
<dbReference type="CDD" id="cd02042">
    <property type="entry name" value="ParAB_family"/>
    <property type="match status" value="1"/>
</dbReference>
<keyword evidence="3" id="KW-1185">Reference proteome</keyword>
<organism evidence="2 3">
    <name type="scientific">Amaricoccus macauensis</name>
    <dbReference type="NCBI Taxonomy" id="57001"/>
    <lineage>
        <taxon>Bacteria</taxon>
        <taxon>Pseudomonadati</taxon>
        <taxon>Pseudomonadota</taxon>
        <taxon>Alphaproteobacteria</taxon>
        <taxon>Rhodobacterales</taxon>
        <taxon>Paracoccaceae</taxon>
        <taxon>Amaricoccus</taxon>
    </lineage>
</organism>